<dbReference type="EMBL" id="JABDHM010000074">
    <property type="protein sequence ID" value="KAF5219237.1"/>
    <property type="molecule type" value="Genomic_DNA"/>
</dbReference>
<dbReference type="GO" id="GO:0004386">
    <property type="term" value="F:helicase activity"/>
    <property type="evidence" value="ECO:0007669"/>
    <property type="project" value="UniProtKB-KW"/>
</dbReference>
<dbReference type="Proteomes" id="UP000583944">
    <property type="component" value="Unassembled WGS sequence"/>
</dbReference>
<evidence type="ECO:0000313" key="3">
    <source>
        <dbReference type="Proteomes" id="UP000583944"/>
    </source>
</evidence>
<feature type="transmembrane region" description="Helical" evidence="1">
    <location>
        <begin position="74"/>
        <end position="107"/>
    </location>
</feature>
<keyword evidence="1" id="KW-0812">Transmembrane</keyword>
<sequence>MQYIQWAHYVCASWDEVRARVHARGHTHTHRERERRTSVCAGGARLSLPHSHAATTAAAAAHATTGRRSKRGEVVWETAVLLSLSPGIAVSFVLTVLIGAVGIPALWDVAFSVPSDASSGSGVVLSCVIPSLEEWLKPFVAGLLSEPSSDCRAVAAVGLLLRSPFITVSLVLAALLTGDCNSFSTPVVDLTFLPPSSISIWPSLAAGSSVIPEPSSLPSPLSTPRPPVDRDDGLASVVLLAGAPSNKPNETCC</sequence>
<dbReference type="VEuPathDB" id="TriTrypDB:ECC02_007743"/>
<protein>
    <submittedName>
        <fullName evidence="2">Nucleolar RNA helicase II</fullName>
    </submittedName>
</protein>
<dbReference type="AlphaFoldDB" id="A0A7J6XXU2"/>
<feature type="transmembrane region" description="Helical" evidence="1">
    <location>
        <begin position="153"/>
        <end position="176"/>
    </location>
</feature>
<reference evidence="2 3" key="1">
    <citation type="journal article" date="2019" name="Genome Biol. Evol.">
        <title>Nanopore Sequencing Significantly Improves Genome Assembly of the Protozoan Parasite Trypanosoma cruzi.</title>
        <authorList>
            <person name="Diaz-Viraque F."/>
            <person name="Pita S."/>
            <person name="Greif G."/>
            <person name="de Souza R.C.M."/>
            <person name="Iraola G."/>
            <person name="Robello C."/>
        </authorList>
    </citation>
    <scope>NUCLEOTIDE SEQUENCE [LARGE SCALE GENOMIC DNA]</scope>
    <source>
        <strain evidence="2 3">Berenice</strain>
    </source>
</reference>
<proteinExistence type="predicted"/>
<name>A0A7J6XXU2_TRYCR</name>
<gene>
    <name evidence="2" type="ORF">ECC02_007743</name>
</gene>
<evidence type="ECO:0000256" key="1">
    <source>
        <dbReference type="SAM" id="Phobius"/>
    </source>
</evidence>
<keyword evidence="1" id="KW-1133">Transmembrane helix</keyword>
<evidence type="ECO:0000313" key="2">
    <source>
        <dbReference type="EMBL" id="KAF5219237.1"/>
    </source>
</evidence>
<organism evidence="2 3">
    <name type="scientific">Trypanosoma cruzi</name>
    <dbReference type="NCBI Taxonomy" id="5693"/>
    <lineage>
        <taxon>Eukaryota</taxon>
        <taxon>Discoba</taxon>
        <taxon>Euglenozoa</taxon>
        <taxon>Kinetoplastea</taxon>
        <taxon>Metakinetoplastina</taxon>
        <taxon>Trypanosomatida</taxon>
        <taxon>Trypanosomatidae</taxon>
        <taxon>Trypanosoma</taxon>
        <taxon>Schizotrypanum</taxon>
    </lineage>
</organism>
<keyword evidence="2" id="KW-0067">ATP-binding</keyword>
<keyword evidence="2" id="KW-0347">Helicase</keyword>
<keyword evidence="1" id="KW-0472">Membrane</keyword>
<keyword evidence="2" id="KW-0378">Hydrolase</keyword>
<accession>A0A7J6XXU2</accession>
<comment type="caution">
    <text evidence="2">The sequence shown here is derived from an EMBL/GenBank/DDBJ whole genome shotgun (WGS) entry which is preliminary data.</text>
</comment>
<keyword evidence="2" id="KW-0547">Nucleotide-binding</keyword>